<dbReference type="AlphaFoldDB" id="A0A2N7VKN5"/>
<dbReference type="InterPro" id="IPR016181">
    <property type="entry name" value="Acyl_CoA_acyltransferase"/>
</dbReference>
<feature type="transmembrane region" description="Helical" evidence="6">
    <location>
        <begin position="414"/>
        <end position="434"/>
    </location>
</feature>
<keyword evidence="2" id="KW-1003">Cell membrane</keyword>
<feature type="transmembrane region" description="Helical" evidence="6">
    <location>
        <begin position="70"/>
        <end position="90"/>
    </location>
</feature>
<dbReference type="InterPro" id="IPR051211">
    <property type="entry name" value="PG_lysyltransferase"/>
</dbReference>
<feature type="transmembrane region" description="Helical" evidence="6">
    <location>
        <begin position="298"/>
        <end position="324"/>
    </location>
</feature>
<evidence type="ECO:0000256" key="3">
    <source>
        <dbReference type="ARBA" id="ARBA00022692"/>
    </source>
</evidence>
<feature type="transmembrane region" description="Helical" evidence="6">
    <location>
        <begin position="512"/>
        <end position="531"/>
    </location>
</feature>
<dbReference type="RefSeq" id="WP_102647105.1">
    <property type="nucleotide sequence ID" value="NZ_PNYA01000018.1"/>
</dbReference>
<dbReference type="Pfam" id="PF09924">
    <property type="entry name" value="LPG_synthase_C"/>
    <property type="match status" value="1"/>
</dbReference>
<dbReference type="GO" id="GO:0005886">
    <property type="term" value="C:plasma membrane"/>
    <property type="evidence" value="ECO:0007669"/>
    <property type="project" value="UniProtKB-SubCell"/>
</dbReference>
<evidence type="ECO:0000256" key="5">
    <source>
        <dbReference type="ARBA" id="ARBA00023136"/>
    </source>
</evidence>
<dbReference type="SUPFAM" id="SSF55729">
    <property type="entry name" value="Acyl-CoA N-acyltransferases (Nat)"/>
    <property type="match status" value="1"/>
</dbReference>
<keyword evidence="5 6" id="KW-0472">Membrane</keyword>
<dbReference type="InterPro" id="IPR024320">
    <property type="entry name" value="LPG_synthase_C"/>
</dbReference>
<dbReference type="NCBIfam" id="NF033480">
    <property type="entry name" value="bifunc_MprF"/>
    <property type="match status" value="1"/>
</dbReference>
<feature type="transmembrane region" description="Helical" evidence="6">
    <location>
        <begin position="226"/>
        <end position="248"/>
    </location>
</feature>
<reference evidence="8 9" key="1">
    <citation type="submission" date="2018-01" db="EMBL/GenBank/DDBJ databases">
        <title>Whole genome analyses suggest that Burkholderia sensu lato contains two further novel genera in the rhizoxinica-symbiotica group Mycetohabitans gen. nov., and Trinickia gen. nov.: implications for the evolution of diazotrophy and nodulation in the Burkholderiaceae.</title>
        <authorList>
            <person name="Estrada-de los Santos P."/>
            <person name="Palmer M."/>
            <person name="Chavez-Ramirez B."/>
            <person name="Beukes C."/>
            <person name="Steenkamp E.T."/>
            <person name="Hirsch A.M."/>
            <person name="Manyaka P."/>
            <person name="Maluk M."/>
            <person name="Lafos M."/>
            <person name="Crook M."/>
            <person name="Gross E."/>
            <person name="Simon M.F."/>
            <person name="Bueno dos Reis Junior F."/>
            <person name="Poole P.S."/>
            <person name="Venter S.N."/>
            <person name="James E.K."/>
        </authorList>
    </citation>
    <scope>NUCLEOTIDE SEQUENCE [LARGE SCALE GENOMIC DNA]</scope>
    <source>
        <strain evidence="8 9">GIMN1.004</strain>
    </source>
</reference>
<evidence type="ECO:0000313" key="8">
    <source>
        <dbReference type="EMBL" id="PMS17683.1"/>
    </source>
</evidence>
<dbReference type="OrthoDB" id="145485at2"/>
<feature type="transmembrane region" description="Helical" evidence="6">
    <location>
        <begin position="179"/>
        <end position="206"/>
    </location>
</feature>
<dbReference type="GO" id="GO:0055091">
    <property type="term" value="P:phospholipid homeostasis"/>
    <property type="evidence" value="ECO:0007669"/>
    <property type="project" value="TreeGrafter"/>
</dbReference>
<evidence type="ECO:0000313" key="9">
    <source>
        <dbReference type="Proteomes" id="UP000235616"/>
    </source>
</evidence>
<dbReference type="PANTHER" id="PTHR34697">
    <property type="entry name" value="PHOSPHATIDYLGLYCEROL LYSYLTRANSFERASE"/>
    <property type="match status" value="1"/>
</dbReference>
<evidence type="ECO:0000256" key="4">
    <source>
        <dbReference type="ARBA" id="ARBA00022989"/>
    </source>
</evidence>
<evidence type="ECO:0000256" key="2">
    <source>
        <dbReference type="ARBA" id="ARBA00022475"/>
    </source>
</evidence>
<protein>
    <recommendedName>
        <fullName evidence="7">Phosphatidylglycerol lysyltransferase C-terminal domain-containing protein</fullName>
    </recommendedName>
</protein>
<evidence type="ECO:0000256" key="6">
    <source>
        <dbReference type="SAM" id="Phobius"/>
    </source>
</evidence>
<feature type="transmembrane region" description="Helical" evidence="6">
    <location>
        <begin position="102"/>
        <end position="123"/>
    </location>
</feature>
<accession>A0A2N7VKN5</accession>
<feature type="domain" description="Phosphatidylglycerol lysyltransferase C-terminal" evidence="7">
    <location>
        <begin position="555"/>
        <end position="842"/>
    </location>
</feature>
<feature type="transmembrane region" description="Helical" evidence="6">
    <location>
        <begin position="143"/>
        <end position="167"/>
    </location>
</feature>
<organism evidence="8 9">
    <name type="scientific">Trinickia dabaoshanensis</name>
    <dbReference type="NCBI Taxonomy" id="564714"/>
    <lineage>
        <taxon>Bacteria</taxon>
        <taxon>Pseudomonadati</taxon>
        <taxon>Pseudomonadota</taxon>
        <taxon>Betaproteobacteria</taxon>
        <taxon>Burkholderiales</taxon>
        <taxon>Burkholderiaceae</taxon>
        <taxon>Trinickia</taxon>
    </lineage>
</organism>
<keyword evidence="4 6" id="KW-1133">Transmembrane helix</keyword>
<gene>
    <name evidence="8" type="ORF">C0Z18_19715</name>
</gene>
<feature type="transmembrane region" description="Helical" evidence="6">
    <location>
        <begin position="344"/>
        <end position="362"/>
    </location>
</feature>
<keyword evidence="9" id="KW-1185">Reference proteome</keyword>
<feature type="transmembrane region" description="Helical" evidence="6">
    <location>
        <begin position="382"/>
        <end position="402"/>
    </location>
</feature>
<feature type="transmembrane region" description="Helical" evidence="6">
    <location>
        <begin position="29"/>
        <end position="50"/>
    </location>
</feature>
<dbReference type="PANTHER" id="PTHR34697:SF2">
    <property type="entry name" value="PHOSPHATIDYLGLYCEROL LYSYLTRANSFERASE"/>
    <property type="match status" value="1"/>
</dbReference>
<keyword evidence="3 6" id="KW-0812">Transmembrane</keyword>
<dbReference type="Proteomes" id="UP000235616">
    <property type="component" value="Unassembled WGS sequence"/>
</dbReference>
<feature type="transmembrane region" description="Helical" evidence="6">
    <location>
        <begin position="468"/>
        <end position="492"/>
    </location>
</feature>
<dbReference type="EMBL" id="PNYA01000018">
    <property type="protein sequence ID" value="PMS17683.1"/>
    <property type="molecule type" value="Genomic_DNA"/>
</dbReference>
<proteinExistence type="predicted"/>
<evidence type="ECO:0000259" key="7">
    <source>
        <dbReference type="Pfam" id="PF09924"/>
    </source>
</evidence>
<comment type="subcellular location">
    <subcellularLocation>
        <location evidence="1">Cell membrane</location>
        <topology evidence="1">Multi-pass membrane protein</topology>
    </subcellularLocation>
</comment>
<dbReference type="GO" id="GO:0016755">
    <property type="term" value="F:aminoacyltransferase activity"/>
    <property type="evidence" value="ECO:0007669"/>
    <property type="project" value="TreeGrafter"/>
</dbReference>
<comment type="caution">
    <text evidence="8">The sequence shown here is derived from an EMBL/GenBank/DDBJ whole genome shotgun (WGS) entry which is preliminary data.</text>
</comment>
<name>A0A2N7VKN5_9BURK</name>
<evidence type="ECO:0000256" key="1">
    <source>
        <dbReference type="ARBA" id="ARBA00004651"/>
    </source>
</evidence>
<sequence length="865" mass="93415">MQDASHGDRPSRVVAAFYAKARRMNHKRLVSPALALVICILLLLALQKISQSIDYHSVSRQLFCIVPGRWAAALAATALSFVALVARDEIGLRHVDAKVPRSLLWIGATAASALGNIAGFGALTGGAVRYRVYGAAGVTSSQIGRLTLLTSGSLILATLLITAVGALADTSALSAMTHLAPLTLTIGSVIVLLALIVAVACCGSATKRFRTRWAAVTLDIPSRGSLVSQLIFGVIDVVGAGAALWVFLPGTHAGFMSFLAIYSASLLLGIVGHTPGGVGVFESVMVFALRGDIATPSLLAALLAYRAVYFGLPLVLSAAVLVGYEARALRKRLPLRTVARLGRIAPLFLCLITFVVGSMLIVSSATPALAHRLALLRELVPLWALEGSQLVSGVFGVLLLFVSRGLLRRLDAAWWLAVVLTAVSLVLSVIKGLAFVEAGVLASLLVLLLCTHRGFTRRAALFAEPFTPGWLISVAIVLICSAWVMFFAYRNVPYRTDLWWEFAFHAPVSRSLRAMLASSLVATAFAVWQLLRPAAGRFVHPSAADLSDAVRIIRSQERSDAGLAMMGDKSFLFSDSREAFLMFAKHGRTWAALHDPVGPRAEWPELIRKFVMLAHKHGGRAAFYQVRADSLPLYLDSGLTLMKLGEEAQLALEQFDLSGPKRAALRYSMRRAERDGCAVEVIDAAAMPQHMDSLRRISDGWLDSRSAREKSFSVAAFSDAYLAAQSVMLVRQNGVPVAFTTFMTTDLNVEATVGVMRHVADASPFVMDYLFVQLAMHLKDAGYRHLSLGVAPFSGVRPMPLGSPLHQLGSLVWRFGGRFYNFQGLRAFKGKFQPRWEPRYLAVSGWASAVLTLLDLSILAGGRRS</sequence>